<dbReference type="GO" id="GO:0006405">
    <property type="term" value="P:RNA export from nucleus"/>
    <property type="evidence" value="ECO:0007669"/>
    <property type="project" value="TreeGrafter"/>
</dbReference>
<feature type="domain" description="Nucleoporin Nup133/Nup155-like N-terminal" evidence="4">
    <location>
        <begin position="42"/>
        <end position="304"/>
    </location>
</feature>
<dbReference type="InterPro" id="IPR042537">
    <property type="entry name" value="Nucleoporin_Nup155_C_2"/>
</dbReference>
<dbReference type="GO" id="GO:0044611">
    <property type="term" value="C:nuclear pore inner ring"/>
    <property type="evidence" value="ECO:0007669"/>
    <property type="project" value="TreeGrafter"/>
</dbReference>
<dbReference type="Proteomes" id="UP000179807">
    <property type="component" value="Unassembled WGS sequence"/>
</dbReference>
<evidence type="ECO:0000313" key="6">
    <source>
        <dbReference type="Proteomes" id="UP000179807"/>
    </source>
</evidence>
<sequence>MLLPDLNDKIFNQILDYDREYPEFYSKLSNEPDRVQYCCSSTLSDMATFSSVVPFPKDVSIHYTTATLKASFGCLAEIGRFYCITDNKLFLWSSTDSFCEQIQEEDASVITSVCLCGVDPILLGYIPDVKFTLVLATPKYIKIIPVSGPRIDFSQFYLTEINFAPFCIAAGQDGRIFVGGECGQIFLLRFDVDNYKARSIAYNYSVTDWVYGVFPRLLKATVGFQTPSIVHICFDASFSYLAAIDDQSHVRFFNFEASSDSCTVLSIDDIEQLEIASICSVPPIDPENPHFIAFCKNGKRICFGKKVTEKHGSTKFGIVSEKDPPPELGDDQVVSAQSFMGLTIFLCKKSAIILRSQRYSEFDICEFVAVQTLPGTGLALGSANIDFSYTDPLIWQHNHEPPISYILTAAGGYKCTFSTPSETLTRLIVTNHGFIKNDVVEWFSNFYEQSEPIANALLSCFQCPENSNWALFIASQYSQQFSQSMHSLMIDGLALRVARILQPLFHSIIMFEYTSKKNEQKWRVSQPFKDLSPMVIVQLDNVNYLMKKYIENQESSTETILIQTNDVFSAEKYHIKKLSSFVDFAIEILKFLGLIGQQKKALCTAVIKMFVESAQSPSEIEERQNELDYLVKIPFYSCLFDDKNFRKALRICNRIIFTEITPTNDMNNFARQLAETCPSLSNETNAKFQISNAIDRLEAVLLSDPDTQKLYLPLVVNTFIEYSGEFISKENLKSVVSKLIQLNAIDSAISILEAKFVHIDPSNRALAFFKDGYDTQKDPIGQQFFDQVYSLMNEPLDQIISEKNGLESLMKSKYELIHIFTFGLLMEQPETLIRLNSPYLKEYIKDYKIEYYWKYLLVHNDMKAAYKELIRLAKETGEKRAKDRLEWLNMALSYAQKCNASYTEIDEIQKFAICAKLQNEVQGDDTKSQELMNFQQIAKCAAQQNKYDVALKALSLQPMKKLDVNELKDIEDQARVFWEKLLDENLQHNELQSRIVKLSMSIKRPNIVIENHEIVRNIFTRLSEKTNTEAAYYTLLRCNFNEQLLYQIKNQL</sequence>
<dbReference type="VEuPathDB" id="TrichDB:TRFO_13447"/>
<dbReference type="GO" id="GO:0017056">
    <property type="term" value="F:structural constituent of nuclear pore"/>
    <property type="evidence" value="ECO:0007669"/>
    <property type="project" value="InterPro"/>
</dbReference>
<dbReference type="Gene3D" id="1.25.40.450">
    <property type="entry name" value="Nucleoporin, helical domain, N-terminal subdomain"/>
    <property type="match status" value="1"/>
</dbReference>
<dbReference type="PANTHER" id="PTHR10350:SF6">
    <property type="entry name" value="NUCLEAR PORE COMPLEX PROTEIN NUP155"/>
    <property type="match status" value="1"/>
</dbReference>
<keyword evidence="2" id="KW-0813">Transport</keyword>
<comment type="subcellular location">
    <subcellularLocation>
        <location evidence="1">Nucleus</location>
    </subcellularLocation>
</comment>
<dbReference type="InterPro" id="IPR014908">
    <property type="entry name" value="Nucleoporin_Nup133/Nup155_N"/>
</dbReference>
<dbReference type="EMBL" id="MLAK01000145">
    <property type="protein sequence ID" value="OHT16121.1"/>
    <property type="molecule type" value="Genomic_DNA"/>
</dbReference>
<reference evidence="5" key="1">
    <citation type="submission" date="2016-10" db="EMBL/GenBank/DDBJ databases">
        <authorList>
            <person name="Benchimol M."/>
            <person name="Almeida L.G."/>
            <person name="Vasconcelos A.T."/>
            <person name="Perreira-Neves A."/>
            <person name="Rosa I.A."/>
            <person name="Tasca T."/>
            <person name="Bogo M.R."/>
            <person name="de Souza W."/>
        </authorList>
    </citation>
    <scope>NUCLEOTIDE SEQUENCE [LARGE SCALE GENOMIC DNA]</scope>
    <source>
        <strain evidence="5">K</strain>
    </source>
</reference>
<dbReference type="PANTHER" id="PTHR10350">
    <property type="entry name" value="NUCLEAR PORE COMPLEX PROTEIN NUP155"/>
    <property type="match status" value="1"/>
</dbReference>
<comment type="caution">
    <text evidence="5">The sequence shown here is derived from an EMBL/GenBank/DDBJ whole genome shotgun (WGS) entry which is preliminary data.</text>
</comment>
<evidence type="ECO:0000256" key="2">
    <source>
        <dbReference type="ARBA" id="ARBA00022448"/>
    </source>
</evidence>
<evidence type="ECO:0000256" key="3">
    <source>
        <dbReference type="ARBA" id="ARBA00023242"/>
    </source>
</evidence>
<organism evidence="5 6">
    <name type="scientific">Tritrichomonas foetus</name>
    <dbReference type="NCBI Taxonomy" id="1144522"/>
    <lineage>
        <taxon>Eukaryota</taxon>
        <taxon>Metamonada</taxon>
        <taxon>Parabasalia</taxon>
        <taxon>Tritrichomonadida</taxon>
        <taxon>Tritrichomonadidae</taxon>
        <taxon>Tritrichomonas</taxon>
    </lineage>
</organism>
<dbReference type="InterPro" id="IPR042533">
    <property type="entry name" value="Nucleoporin_Nup155_C_1"/>
</dbReference>
<dbReference type="AlphaFoldDB" id="A0A1J4KXZ2"/>
<dbReference type="Gene3D" id="1.20.58.1780">
    <property type="match status" value="1"/>
</dbReference>
<keyword evidence="3" id="KW-0539">Nucleus</keyword>
<dbReference type="GO" id="GO:0000972">
    <property type="term" value="P:transcription-dependent tethering of RNA polymerase II gene DNA at nuclear periphery"/>
    <property type="evidence" value="ECO:0007669"/>
    <property type="project" value="TreeGrafter"/>
</dbReference>
<keyword evidence="6" id="KW-1185">Reference proteome</keyword>
<dbReference type="GO" id="GO:0036228">
    <property type="term" value="P:protein localization to nuclear inner membrane"/>
    <property type="evidence" value="ECO:0007669"/>
    <property type="project" value="TreeGrafter"/>
</dbReference>
<name>A0A1J4KXZ2_9EUKA</name>
<evidence type="ECO:0000256" key="1">
    <source>
        <dbReference type="ARBA" id="ARBA00004123"/>
    </source>
</evidence>
<dbReference type="GeneID" id="94831956"/>
<gene>
    <name evidence="5" type="ORF">TRFO_13447</name>
</gene>
<proteinExistence type="predicted"/>
<evidence type="ECO:0000259" key="4">
    <source>
        <dbReference type="Pfam" id="PF08801"/>
    </source>
</evidence>
<dbReference type="Pfam" id="PF08801">
    <property type="entry name" value="Nucleoporin_N"/>
    <property type="match status" value="1"/>
</dbReference>
<dbReference type="GO" id="GO:0006606">
    <property type="term" value="P:protein import into nucleus"/>
    <property type="evidence" value="ECO:0007669"/>
    <property type="project" value="TreeGrafter"/>
</dbReference>
<dbReference type="InterPro" id="IPR004870">
    <property type="entry name" value="Nucleoporin_Nup155"/>
</dbReference>
<accession>A0A1J4KXZ2</accession>
<evidence type="ECO:0000313" key="5">
    <source>
        <dbReference type="EMBL" id="OHT16121.1"/>
    </source>
</evidence>
<dbReference type="SUPFAM" id="SSF101908">
    <property type="entry name" value="Putative isomerase YbhE"/>
    <property type="match status" value="1"/>
</dbReference>
<protein>
    <recommendedName>
        <fullName evidence="4">Nucleoporin Nup133/Nup155-like N-terminal domain-containing protein</fullName>
    </recommendedName>
</protein>
<dbReference type="Gene3D" id="1.25.40.440">
    <property type="entry name" value="Nucleoporin, helical domain, central subdomain"/>
    <property type="match status" value="1"/>
</dbReference>
<dbReference type="RefSeq" id="XP_068369257.1">
    <property type="nucleotide sequence ID" value="XM_068497252.1"/>
</dbReference>
<dbReference type="OrthoDB" id="338970at2759"/>